<dbReference type="SUPFAM" id="SSF48452">
    <property type="entry name" value="TPR-like"/>
    <property type="match status" value="1"/>
</dbReference>
<dbReference type="RefSeq" id="WP_147341358.1">
    <property type="nucleotide sequence ID" value="NZ_QURH01000619.1"/>
</dbReference>
<evidence type="ECO:0000313" key="4">
    <source>
        <dbReference type="Proteomes" id="UP000261811"/>
    </source>
</evidence>
<dbReference type="Proteomes" id="UP000261811">
    <property type="component" value="Unassembled WGS sequence"/>
</dbReference>
<dbReference type="InterPro" id="IPR027417">
    <property type="entry name" value="P-loop_NTPase"/>
</dbReference>
<dbReference type="EMBL" id="QURH01000619">
    <property type="protein sequence ID" value="RFU38991.1"/>
    <property type="molecule type" value="Genomic_DNA"/>
</dbReference>
<gene>
    <name evidence="3" type="ORF">DZF91_24760</name>
</gene>
<dbReference type="SMART" id="SM01043">
    <property type="entry name" value="BTAD"/>
    <property type="match status" value="1"/>
</dbReference>
<proteinExistence type="predicted"/>
<dbReference type="Gene3D" id="1.25.40.10">
    <property type="entry name" value="Tetratricopeptide repeat domain"/>
    <property type="match status" value="1"/>
</dbReference>
<sequence length="345" mass="36419">ADLLAEALGLWRGPAFADAAETASGGAAATRLDELRFAALVGRAEADLALGRHDTAVAELRDLVARHPLREDLRALLMRALAAGGRQAEALTFFEETRVLLADELGADPSPELTALHRTLLQGPPPPRPAPRPSPAPSSVPSAPRAGRPVRPSAPISGFVGRDDDVAGVLDGLAAGRLVTLFGPGGVGKTRLSGEVARRWDGEVAFAPLAPVADPAQAVLQALGLRERGMLSGGGADPDPEERLVAALAERDLLLVLDNCEHIVGDAANLAWRLLSECPGLRVLATSREPLDVDGERLWQVRPLPEDDAVRLFEERARAARRDVDLDGALVRRVCAALDDLPLAI</sequence>
<feature type="region of interest" description="Disordered" evidence="1">
    <location>
        <begin position="118"/>
        <end position="157"/>
    </location>
</feature>
<evidence type="ECO:0000256" key="1">
    <source>
        <dbReference type="SAM" id="MobiDB-lite"/>
    </source>
</evidence>
<dbReference type="CDD" id="cd15831">
    <property type="entry name" value="BTAD"/>
    <property type="match status" value="1"/>
</dbReference>
<dbReference type="PANTHER" id="PTHR47691">
    <property type="entry name" value="REGULATOR-RELATED"/>
    <property type="match status" value="1"/>
</dbReference>
<evidence type="ECO:0000259" key="2">
    <source>
        <dbReference type="SMART" id="SM01043"/>
    </source>
</evidence>
<dbReference type="Pfam" id="PF03704">
    <property type="entry name" value="BTAD"/>
    <property type="match status" value="1"/>
</dbReference>
<keyword evidence="4" id="KW-1185">Reference proteome</keyword>
<feature type="compositionally biased region" description="Low complexity" evidence="1">
    <location>
        <begin position="139"/>
        <end position="149"/>
    </location>
</feature>
<dbReference type="InterPro" id="IPR011990">
    <property type="entry name" value="TPR-like_helical_dom_sf"/>
</dbReference>
<comment type="caution">
    <text evidence="3">The sequence shown here is derived from an EMBL/GenBank/DDBJ whole genome shotgun (WGS) entry which is preliminary data.</text>
</comment>
<evidence type="ECO:0000313" key="3">
    <source>
        <dbReference type="EMBL" id="RFU38991.1"/>
    </source>
</evidence>
<reference evidence="3 4" key="1">
    <citation type="submission" date="2018-08" db="EMBL/GenBank/DDBJ databases">
        <title>Actinomadura jelena sp. nov., a novel Actinomycete isolated from soil in Chad.</title>
        <authorList>
            <person name="Shi L."/>
        </authorList>
    </citation>
    <scope>NUCLEOTIDE SEQUENCE [LARGE SCALE GENOMIC DNA]</scope>
    <source>
        <strain evidence="3 4">NEAU-G17</strain>
    </source>
</reference>
<dbReference type="InterPro" id="IPR005158">
    <property type="entry name" value="BTAD"/>
</dbReference>
<feature type="non-terminal residue" evidence="3">
    <location>
        <position position="1"/>
    </location>
</feature>
<feature type="domain" description="Bacterial transcriptional activator" evidence="2">
    <location>
        <begin position="1"/>
        <end position="121"/>
    </location>
</feature>
<accession>A0A372JG64</accession>
<organism evidence="3 4">
    <name type="scientific">Actinomadura logoneensis</name>
    <dbReference type="NCBI Taxonomy" id="2293572"/>
    <lineage>
        <taxon>Bacteria</taxon>
        <taxon>Bacillati</taxon>
        <taxon>Actinomycetota</taxon>
        <taxon>Actinomycetes</taxon>
        <taxon>Streptosporangiales</taxon>
        <taxon>Thermomonosporaceae</taxon>
        <taxon>Actinomadura</taxon>
    </lineage>
</organism>
<protein>
    <submittedName>
        <fullName evidence="3">AfsR/SARP family transcriptional regulator</fullName>
    </submittedName>
</protein>
<dbReference type="PRINTS" id="PR00364">
    <property type="entry name" value="DISEASERSIST"/>
</dbReference>
<feature type="compositionally biased region" description="Pro residues" evidence="1">
    <location>
        <begin position="123"/>
        <end position="138"/>
    </location>
</feature>
<dbReference type="PANTHER" id="PTHR47691:SF3">
    <property type="entry name" value="HTH-TYPE TRANSCRIPTIONAL REGULATOR RV0890C-RELATED"/>
    <property type="match status" value="1"/>
</dbReference>
<name>A0A372JG64_9ACTN</name>
<dbReference type="SUPFAM" id="SSF52540">
    <property type="entry name" value="P-loop containing nucleoside triphosphate hydrolases"/>
    <property type="match status" value="1"/>
</dbReference>
<dbReference type="Gene3D" id="3.40.50.300">
    <property type="entry name" value="P-loop containing nucleotide triphosphate hydrolases"/>
    <property type="match status" value="1"/>
</dbReference>
<dbReference type="AlphaFoldDB" id="A0A372JG64"/>